<comment type="caution">
    <text evidence="3">The sequence shown here is derived from an EMBL/GenBank/DDBJ whole genome shotgun (WGS) entry which is preliminary data.</text>
</comment>
<feature type="domain" description="DNA2/NAM7 helicase helicase" evidence="2">
    <location>
        <begin position="1"/>
        <end position="111"/>
    </location>
</feature>
<dbReference type="GO" id="GO:0004386">
    <property type="term" value="F:helicase activity"/>
    <property type="evidence" value="ECO:0007669"/>
    <property type="project" value="UniProtKB-KW"/>
</dbReference>
<dbReference type="Gene3D" id="3.40.50.300">
    <property type="entry name" value="P-loop containing nucleotide triphosphate hydrolases"/>
    <property type="match status" value="1"/>
</dbReference>
<feature type="non-terminal residue" evidence="3">
    <location>
        <position position="1"/>
    </location>
</feature>
<reference evidence="3" key="2">
    <citation type="journal article" date="2014" name="ISME J.">
        <title>Microbial stratification in low pH oxic and suboxic macroscopic growths along an acid mine drainage.</title>
        <authorList>
            <person name="Mendez-Garcia C."/>
            <person name="Mesa V."/>
            <person name="Sprenger R.R."/>
            <person name="Richter M."/>
            <person name="Diez M.S."/>
            <person name="Solano J."/>
            <person name="Bargiela R."/>
            <person name="Golyshina O.V."/>
            <person name="Manteca A."/>
            <person name="Ramos J.L."/>
            <person name="Gallego J.R."/>
            <person name="Llorente I."/>
            <person name="Martins Dos Santos V.A."/>
            <person name="Jensen O.N."/>
            <person name="Pelaez A.I."/>
            <person name="Sanchez J."/>
            <person name="Ferrer M."/>
        </authorList>
    </citation>
    <scope>NUCLEOTIDE SEQUENCE</scope>
</reference>
<dbReference type="EMBL" id="AUZX01014607">
    <property type="protein sequence ID" value="EQD31722.1"/>
    <property type="molecule type" value="Genomic_DNA"/>
</dbReference>
<keyword evidence="3" id="KW-0378">Hydrolase</keyword>
<proteinExistence type="predicted"/>
<feature type="non-terminal residue" evidence="3">
    <location>
        <position position="188"/>
    </location>
</feature>
<dbReference type="Pfam" id="PF13086">
    <property type="entry name" value="AAA_11"/>
    <property type="match status" value="1"/>
</dbReference>
<keyword evidence="3" id="KW-0347">Helicase</keyword>
<name>T0YIC9_9ZZZZ</name>
<dbReference type="AlphaFoldDB" id="T0YIC9"/>
<sequence length="188" mass="20469">GPPGTGKSHTIANLVAHFLAHGQRVLVTAEKEQALKVLLEKIPEEIRDLCVAVLGDDAQGRQRLRDSVTKIAGVATNTADFKEIERLESQLESVGEELAQTINRLRRAREVEVVTLPFPSPLGEGQPWTPSAAAVWVEDNKQACVGIPDELDAEAQPPLSDAEFNELCRLLSEISATDRIDASKFLPT</sequence>
<keyword evidence="3" id="KW-0067">ATP-binding</keyword>
<dbReference type="InterPro" id="IPR027417">
    <property type="entry name" value="P-loop_NTPase"/>
</dbReference>
<protein>
    <submittedName>
        <fullName evidence="3">DNA helicase</fullName>
    </submittedName>
</protein>
<dbReference type="InterPro" id="IPR041677">
    <property type="entry name" value="DNA2/NAM7_AAA_11"/>
</dbReference>
<evidence type="ECO:0000256" key="1">
    <source>
        <dbReference type="SAM" id="Coils"/>
    </source>
</evidence>
<gene>
    <name evidence="3" type="ORF">B1A_19787</name>
</gene>
<keyword evidence="3" id="KW-0547">Nucleotide-binding</keyword>
<feature type="coiled-coil region" evidence="1">
    <location>
        <begin position="84"/>
        <end position="111"/>
    </location>
</feature>
<keyword evidence="1" id="KW-0175">Coiled coil</keyword>
<evidence type="ECO:0000313" key="3">
    <source>
        <dbReference type="EMBL" id="EQD31722.1"/>
    </source>
</evidence>
<accession>T0YIC9</accession>
<organism evidence="3">
    <name type="scientific">mine drainage metagenome</name>
    <dbReference type="NCBI Taxonomy" id="410659"/>
    <lineage>
        <taxon>unclassified sequences</taxon>
        <taxon>metagenomes</taxon>
        <taxon>ecological metagenomes</taxon>
    </lineage>
</organism>
<reference evidence="3" key="1">
    <citation type="submission" date="2013-08" db="EMBL/GenBank/DDBJ databases">
        <authorList>
            <person name="Mendez C."/>
            <person name="Richter M."/>
            <person name="Ferrer M."/>
            <person name="Sanchez J."/>
        </authorList>
    </citation>
    <scope>NUCLEOTIDE SEQUENCE</scope>
</reference>
<dbReference type="SUPFAM" id="SSF52540">
    <property type="entry name" value="P-loop containing nucleoside triphosphate hydrolases"/>
    <property type="match status" value="1"/>
</dbReference>
<evidence type="ECO:0000259" key="2">
    <source>
        <dbReference type="Pfam" id="PF13086"/>
    </source>
</evidence>